<dbReference type="Proteomes" id="UP000008281">
    <property type="component" value="Unassembled WGS sequence"/>
</dbReference>
<reference evidence="1" key="1">
    <citation type="submission" date="2007-07" db="EMBL/GenBank/DDBJ databases">
        <title>PCAP assembly of the Caenorhabditis remanei genome.</title>
        <authorList>
            <consortium name="The Caenorhabditis remanei Sequencing Consortium"/>
            <person name="Wilson R.K."/>
        </authorList>
    </citation>
    <scope>NUCLEOTIDE SEQUENCE [LARGE SCALE GENOMIC DNA]</scope>
    <source>
        <strain evidence="1">PB4641</strain>
    </source>
</reference>
<name>E3NGA9_CAERE</name>
<keyword evidence="2" id="KW-1185">Reference proteome</keyword>
<accession>E3NGA9</accession>
<sequence length="48" mass="5651">MSFQSDGFDAICNDNTSKWRVRQQNSTFGKEQIFENQEWFSFACATSY</sequence>
<gene>
    <name evidence="1" type="ORF">CRE_26797</name>
</gene>
<evidence type="ECO:0000313" key="1">
    <source>
        <dbReference type="EMBL" id="EFO97016.1"/>
    </source>
</evidence>
<dbReference type="InParanoid" id="E3NGA9"/>
<dbReference type="EMBL" id="DS268652">
    <property type="protein sequence ID" value="EFO97016.1"/>
    <property type="molecule type" value="Genomic_DNA"/>
</dbReference>
<organism evidence="2">
    <name type="scientific">Caenorhabditis remanei</name>
    <name type="common">Caenorhabditis vulgaris</name>
    <dbReference type="NCBI Taxonomy" id="31234"/>
    <lineage>
        <taxon>Eukaryota</taxon>
        <taxon>Metazoa</taxon>
        <taxon>Ecdysozoa</taxon>
        <taxon>Nematoda</taxon>
        <taxon>Chromadorea</taxon>
        <taxon>Rhabditida</taxon>
        <taxon>Rhabditina</taxon>
        <taxon>Rhabditomorpha</taxon>
        <taxon>Rhabditoidea</taxon>
        <taxon>Rhabditidae</taxon>
        <taxon>Peloderinae</taxon>
        <taxon>Caenorhabditis</taxon>
    </lineage>
</organism>
<proteinExistence type="predicted"/>
<protein>
    <submittedName>
        <fullName evidence="1">Uncharacterized protein</fullName>
    </submittedName>
</protein>
<evidence type="ECO:0000313" key="2">
    <source>
        <dbReference type="Proteomes" id="UP000008281"/>
    </source>
</evidence>
<dbReference type="AlphaFoldDB" id="E3NGA9"/>
<dbReference type="HOGENOM" id="CLU_3160456_0_0_1"/>